<dbReference type="InterPro" id="IPR045865">
    <property type="entry name" value="ACT-like_dom_sf"/>
</dbReference>
<dbReference type="NCBIfam" id="NF003467">
    <property type="entry name" value="PRK05092.1"/>
    <property type="match status" value="1"/>
</dbReference>
<dbReference type="SUPFAM" id="SSF55021">
    <property type="entry name" value="ACT-like"/>
    <property type="match status" value="2"/>
</dbReference>
<dbReference type="Gene3D" id="1.10.3090.10">
    <property type="entry name" value="cca-adding enzyme, domain 2"/>
    <property type="match status" value="1"/>
</dbReference>
<reference evidence="10 11" key="1">
    <citation type="journal article" date="2013" name="Genome Announc.">
        <title>Draft Genome Sequence of an Alphaproteobacterium, Caenispirillum salinarum AK4(T), Isolated from a Solar Saltern.</title>
        <authorList>
            <person name="Khatri I."/>
            <person name="Singh A."/>
            <person name="Korpole S."/>
            <person name="Pinnaka A.K."/>
            <person name="Subramanian S."/>
        </authorList>
    </citation>
    <scope>NUCLEOTIDE SEQUENCE [LARGE SCALE GENOMIC DNA]</scope>
    <source>
        <strain evidence="10 11">AK4</strain>
    </source>
</reference>
<keyword evidence="11" id="KW-1185">Reference proteome</keyword>
<comment type="similarity">
    <text evidence="7">Belongs to the GlnD family.</text>
</comment>
<feature type="domain" description="ACT" evidence="8">
    <location>
        <begin position="728"/>
        <end position="817"/>
    </location>
</feature>
<dbReference type="Pfam" id="PF08335">
    <property type="entry name" value="GlnD_UR_UTase"/>
    <property type="match status" value="1"/>
</dbReference>
<dbReference type="InterPro" id="IPR013546">
    <property type="entry name" value="PII_UdlTrfase/GS_AdlTrfase"/>
</dbReference>
<evidence type="ECO:0000256" key="4">
    <source>
        <dbReference type="ARBA" id="ARBA00022801"/>
    </source>
</evidence>
<comment type="domain">
    <text evidence="7">Has four distinct domains: an N-terminal nucleotidyltransferase (NT) domain responsible for UTase activity, a central HD domain that encodes UR activity, and two C-terminal ACT domains that seem to have a role in glutamine sensing.</text>
</comment>
<dbReference type="PROSITE" id="PS51671">
    <property type="entry name" value="ACT"/>
    <property type="match status" value="2"/>
</dbReference>
<keyword evidence="4 7" id="KW-0378">Hydrolase</keyword>
<dbReference type="SMART" id="SM00471">
    <property type="entry name" value="HDc"/>
    <property type="match status" value="1"/>
</dbReference>
<dbReference type="Proteomes" id="UP000009881">
    <property type="component" value="Unassembled WGS sequence"/>
</dbReference>
<gene>
    <name evidence="7" type="primary">glnD</name>
    <name evidence="10" type="ORF">C882_2166</name>
</gene>
<dbReference type="PANTHER" id="PTHR47320">
    <property type="entry name" value="BIFUNCTIONAL URIDYLYLTRANSFERASE/URIDYLYL-REMOVING ENZYME"/>
    <property type="match status" value="1"/>
</dbReference>
<dbReference type="CDD" id="cd00077">
    <property type="entry name" value="HDc"/>
    <property type="match status" value="1"/>
</dbReference>
<protein>
    <recommendedName>
        <fullName evidence="7">Bifunctional uridylyltransferase/uridylyl-removing enzyme</fullName>
        <shortName evidence="7">UTase/UR</shortName>
    </recommendedName>
    <alternativeName>
        <fullName evidence="7">Bifunctional [protein-PII] modification enzyme</fullName>
    </alternativeName>
    <alternativeName>
        <fullName evidence="7">Bifunctional nitrogen sensor protein</fullName>
    </alternativeName>
    <domain>
        <recommendedName>
            <fullName evidence="7">[Protein-PII] uridylyltransferase</fullName>
            <shortName evidence="7">PII uridylyltransferase</shortName>
            <shortName evidence="7">UTase</shortName>
            <ecNumber evidence="7">2.7.7.59</ecNumber>
        </recommendedName>
    </domain>
    <domain>
        <recommendedName>
            <fullName evidence="7">[Protein-PII]-UMP uridylyl-removing enzyme</fullName>
            <shortName evidence="7">UR</shortName>
            <ecNumber evidence="7">3.1.4.-</ecNumber>
        </recommendedName>
    </domain>
</protein>
<feature type="domain" description="ACT" evidence="8">
    <location>
        <begin position="840"/>
        <end position="922"/>
    </location>
</feature>
<evidence type="ECO:0000256" key="1">
    <source>
        <dbReference type="ARBA" id="ARBA00022679"/>
    </source>
</evidence>
<sequence>MLKIRKPRAVVDRRALVSHLEDIAADPALKNRQRRQKVLAAFKEALRHGHDEVRRRFLDEHGRGDHCVRENCYLVDQLIVTLFDYTVTHVFPTGVKTTGEHLAVLAVGGYGRRELSPFSDIDLLFLLPYKSTPYSEQVVEFMLYMLWDLGLKVGHATRNVQECMRQAKGDITIRTAMLESRHLCGDRRLWDDFHQRYQQEIVAGTGMHFVEQKLAERDDRHERLGDSRYVLEPNVKEDKGGLRDLHTLYWIAKYLYGVSDMRQLADMEVLSDQAATSFIKAQTFLWSVRCALHYLSGRPEDRLTFDMQSAVADALGYTDRAGARGVERFMRHYFLVAKDVGDLTRIFCAVLEERNRRRPALRMPGAFRKRNLEGFVVEGSRIAVPRDDAFETEPVRLLSIFHVAQKHGLDIHPDTLRLVNDNLRLVRSLRSDPEANRLFVEMLIHPQHAESTLRRLNEAGVFGRFIPDFGRVVAQMQYDMYHVYTTDEHTIRAIGILNRIEQGKLATELPLSTQLVQKVQSRRALYVAVLLHDIAKGRGGDHSELGAKVATKLCPRLGLTPEETETVSWLVLHHLDMSRTAFKRDVDDPQTIRTFADLVQSPERLELLTLLTCCDIRAVGPQVWNSWKGTLLRELFYRTEDALSGGLSAGSRDARAARKREALRESLEIAGWSARDIEDHLARGYPSYWLTFDTQSQQRHAELIRDAEAAGRLLTVDVCTDEIRGVTDVTIYTADHPGLFSKITGAMSLSGVTIVDAKIMTLTTGMALDVFSVQDNDGTAVTDEDKLDRLARIIENALSGKIWLEKELAAKPSGLPSRTRVFKVPPRVVVDNTASKTYTVIEVNGRDRPGFLYDVTAALTRCGLQIHSAQVTTFGERVVDVFYVKDVFGMKIEHEGKLKQVRETLMDTLNGEVARSVAARKKEAAE</sequence>
<evidence type="ECO:0000259" key="8">
    <source>
        <dbReference type="PROSITE" id="PS51671"/>
    </source>
</evidence>
<accession>K9GP72</accession>
<dbReference type="EMBL" id="ANHY01000022">
    <property type="protein sequence ID" value="EKV26942.1"/>
    <property type="molecule type" value="Genomic_DNA"/>
</dbReference>
<dbReference type="CDD" id="cd04899">
    <property type="entry name" value="ACT_ACR-UUR-like_2"/>
    <property type="match status" value="1"/>
</dbReference>
<keyword evidence="2 7" id="KW-0548">Nucleotidyltransferase</keyword>
<comment type="catalytic activity">
    <reaction evidence="7">
        <text>[protein-PII]-L-tyrosine + UTP = [protein-PII]-uridylyl-L-tyrosine + diphosphate</text>
        <dbReference type="Rhea" id="RHEA:13673"/>
        <dbReference type="Rhea" id="RHEA-COMP:12147"/>
        <dbReference type="Rhea" id="RHEA-COMP:12148"/>
        <dbReference type="ChEBI" id="CHEBI:33019"/>
        <dbReference type="ChEBI" id="CHEBI:46398"/>
        <dbReference type="ChEBI" id="CHEBI:46858"/>
        <dbReference type="ChEBI" id="CHEBI:90602"/>
        <dbReference type="EC" id="2.7.7.59"/>
    </reaction>
</comment>
<keyword evidence="5 7" id="KW-0460">Magnesium</keyword>
<evidence type="ECO:0000256" key="6">
    <source>
        <dbReference type="ARBA" id="ARBA00023268"/>
    </source>
</evidence>
<evidence type="ECO:0000259" key="9">
    <source>
        <dbReference type="PROSITE" id="PS51831"/>
    </source>
</evidence>
<dbReference type="PATRIC" id="fig|1238182.3.peg.4120"/>
<dbReference type="EC" id="3.1.4.-" evidence="7"/>
<comment type="caution">
    <text evidence="7">Lacks conserved residue(s) required for the propagation of feature annotation.</text>
</comment>
<evidence type="ECO:0000256" key="7">
    <source>
        <dbReference type="HAMAP-Rule" id="MF_00277"/>
    </source>
</evidence>
<dbReference type="Pfam" id="PF01966">
    <property type="entry name" value="HD"/>
    <property type="match status" value="1"/>
</dbReference>
<dbReference type="SUPFAM" id="SSF81301">
    <property type="entry name" value="Nucleotidyltransferase"/>
    <property type="match status" value="1"/>
</dbReference>
<keyword evidence="6 7" id="KW-0511">Multifunctional enzyme</keyword>
<evidence type="ECO:0000256" key="2">
    <source>
        <dbReference type="ARBA" id="ARBA00022695"/>
    </source>
</evidence>
<dbReference type="PROSITE" id="PS51831">
    <property type="entry name" value="HD"/>
    <property type="match status" value="1"/>
</dbReference>
<keyword evidence="3" id="KW-0677">Repeat</keyword>
<dbReference type="PIRSF" id="PIRSF006288">
    <property type="entry name" value="PII_uridyltransf"/>
    <property type="match status" value="1"/>
</dbReference>
<organism evidence="10 11">
    <name type="scientific">Caenispirillum salinarum AK4</name>
    <dbReference type="NCBI Taxonomy" id="1238182"/>
    <lineage>
        <taxon>Bacteria</taxon>
        <taxon>Pseudomonadati</taxon>
        <taxon>Pseudomonadota</taxon>
        <taxon>Alphaproteobacteria</taxon>
        <taxon>Rhodospirillales</taxon>
        <taxon>Novispirillaceae</taxon>
        <taxon>Caenispirillum</taxon>
    </lineage>
</organism>
<dbReference type="SUPFAM" id="SSF81593">
    <property type="entry name" value="Nucleotidyltransferase substrate binding subunit/domain"/>
    <property type="match status" value="1"/>
</dbReference>
<dbReference type="NCBIfam" id="TIGR01693">
    <property type="entry name" value="UTase_glnD"/>
    <property type="match status" value="1"/>
</dbReference>
<feature type="region of interest" description="Uridylyltransferase" evidence="7">
    <location>
        <begin position="1"/>
        <end position="369"/>
    </location>
</feature>
<dbReference type="CDD" id="cd04900">
    <property type="entry name" value="ACT_UUR-like_1"/>
    <property type="match status" value="1"/>
</dbReference>
<dbReference type="Gene3D" id="3.30.460.10">
    <property type="entry name" value="Beta Polymerase, domain 2"/>
    <property type="match status" value="1"/>
</dbReference>
<comment type="catalytic activity">
    <reaction evidence="7">
        <text>[protein-PII]-uridylyl-L-tyrosine + H2O = [protein-PII]-L-tyrosine + UMP + H(+)</text>
        <dbReference type="Rhea" id="RHEA:48600"/>
        <dbReference type="Rhea" id="RHEA-COMP:12147"/>
        <dbReference type="Rhea" id="RHEA-COMP:12148"/>
        <dbReference type="ChEBI" id="CHEBI:15377"/>
        <dbReference type="ChEBI" id="CHEBI:15378"/>
        <dbReference type="ChEBI" id="CHEBI:46858"/>
        <dbReference type="ChEBI" id="CHEBI:57865"/>
        <dbReference type="ChEBI" id="CHEBI:90602"/>
    </reaction>
</comment>
<dbReference type="InterPro" id="IPR006674">
    <property type="entry name" value="HD_domain"/>
</dbReference>
<dbReference type="eggNOG" id="COG2844">
    <property type="taxonomic scope" value="Bacteria"/>
</dbReference>
<evidence type="ECO:0000256" key="3">
    <source>
        <dbReference type="ARBA" id="ARBA00022737"/>
    </source>
</evidence>
<dbReference type="GO" id="GO:0008081">
    <property type="term" value="F:phosphoric diester hydrolase activity"/>
    <property type="evidence" value="ECO:0007669"/>
    <property type="project" value="UniProtKB-UniRule"/>
</dbReference>
<evidence type="ECO:0000313" key="10">
    <source>
        <dbReference type="EMBL" id="EKV26942.1"/>
    </source>
</evidence>
<name>K9GP72_9PROT</name>
<dbReference type="InterPro" id="IPR043519">
    <property type="entry name" value="NT_sf"/>
</dbReference>
<dbReference type="GO" id="GO:0008773">
    <property type="term" value="F:[protein-PII] uridylyltransferase activity"/>
    <property type="evidence" value="ECO:0007669"/>
    <property type="project" value="UniProtKB-UniRule"/>
</dbReference>
<dbReference type="PANTHER" id="PTHR47320:SF1">
    <property type="entry name" value="BIFUNCTIONAL URIDYLYLTRANSFERASE_URIDYLYL-REMOVING ENZYME"/>
    <property type="match status" value="1"/>
</dbReference>
<feature type="domain" description="HD" evidence="9">
    <location>
        <begin position="486"/>
        <end position="608"/>
    </location>
</feature>
<dbReference type="InterPro" id="IPR002912">
    <property type="entry name" value="ACT_dom"/>
</dbReference>
<dbReference type="GO" id="GO:0006808">
    <property type="term" value="P:regulation of nitrogen utilization"/>
    <property type="evidence" value="ECO:0007669"/>
    <property type="project" value="UniProtKB-UniRule"/>
</dbReference>
<dbReference type="HAMAP" id="MF_00277">
    <property type="entry name" value="PII_uridylyl_transf"/>
    <property type="match status" value="1"/>
</dbReference>
<comment type="function">
    <text evidence="7">Modifies, by uridylylation and deuridylylation, the PII regulatory proteins (GlnB and homologs), in response to the nitrogen status of the cell that GlnD senses through the glutamine level. Under low glutamine levels, catalyzes the conversion of the PII proteins and UTP to PII-UMP and PPi, while under higher glutamine levels, GlnD hydrolyzes PII-UMP to PII and UMP (deuridylylation). Thus, controls uridylylation state and activity of the PII proteins, and plays an important role in the regulation of nitrogen metabolism.</text>
</comment>
<comment type="activity regulation">
    <text evidence="7">Uridylyltransferase (UTase) activity is inhibited by glutamine, while glutamine activates uridylyl-removing (UR) activity.</text>
</comment>
<dbReference type="OrthoDB" id="9758038at2"/>
<dbReference type="AlphaFoldDB" id="K9GP72"/>
<dbReference type="Gene3D" id="3.30.70.260">
    <property type="match status" value="1"/>
</dbReference>
<dbReference type="CDD" id="cd05401">
    <property type="entry name" value="NT_GlnE_GlnD_like"/>
    <property type="match status" value="1"/>
</dbReference>
<dbReference type="InterPro" id="IPR003607">
    <property type="entry name" value="HD/PDEase_dom"/>
</dbReference>
<dbReference type="RefSeq" id="WP_009542561.1">
    <property type="nucleotide sequence ID" value="NZ_ANHY01000022.1"/>
</dbReference>
<proteinExistence type="inferred from homology"/>
<dbReference type="STRING" id="1238182.C882_2166"/>
<keyword evidence="1 7" id="KW-0808">Transferase</keyword>
<dbReference type="Pfam" id="PF24931">
    <property type="entry name" value="ACT_ACR9_3rd"/>
    <property type="match status" value="1"/>
</dbReference>
<dbReference type="InterPro" id="IPR010043">
    <property type="entry name" value="UTase/UR"/>
</dbReference>
<evidence type="ECO:0000256" key="5">
    <source>
        <dbReference type="ARBA" id="ARBA00022842"/>
    </source>
</evidence>
<dbReference type="SUPFAM" id="SSF81891">
    <property type="entry name" value="Poly A polymerase C-terminal region-like"/>
    <property type="match status" value="1"/>
</dbReference>
<comment type="cofactor">
    <cofactor evidence="7">
        <name>Mg(2+)</name>
        <dbReference type="ChEBI" id="CHEBI:18420"/>
    </cofactor>
</comment>
<comment type="caution">
    <text evidence="10">The sequence shown here is derived from an EMBL/GenBank/DDBJ whole genome shotgun (WGS) entry which is preliminary data.</text>
</comment>
<dbReference type="EC" id="2.7.7.59" evidence="7"/>
<evidence type="ECO:0000313" key="11">
    <source>
        <dbReference type="Proteomes" id="UP000009881"/>
    </source>
</evidence>